<dbReference type="PROSITE" id="PS50181">
    <property type="entry name" value="FBOX"/>
    <property type="match status" value="1"/>
</dbReference>
<evidence type="ECO:0000259" key="1">
    <source>
        <dbReference type="PROSITE" id="PS50181"/>
    </source>
</evidence>
<comment type="caution">
    <text evidence="2">The sequence shown here is derived from an EMBL/GenBank/DDBJ whole genome shotgun (WGS) entry which is preliminary data.</text>
</comment>
<gene>
    <name evidence="2" type="ORF">NW768_011268</name>
</gene>
<dbReference type="EMBL" id="JAOQBH010000027">
    <property type="protein sequence ID" value="KAJ4115416.1"/>
    <property type="molecule type" value="Genomic_DNA"/>
</dbReference>
<evidence type="ECO:0000313" key="2">
    <source>
        <dbReference type="EMBL" id="KAJ4115416.1"/>
    </source>
</evidence>
<dbReference type="InterPro" id="IPR001810">
    <property type="entry name" value="F-box_dom"/>
</dbReference>
<evidence type="ECO:0000313" key="3">
    <source>
        <dbReference type="Proteomes" id="UP001152024"/>
    </source>
</evidence>
<dbReference type="SUPFAM" id="SSF81383">
    <property type="entry name" value="F-box domain"/>
    <property type="match status" value="1"/>
</dbReference>
<name>A0ABQ8QYK2_FUSEQ</name>
<dbReference type="Gene3D" id="1.20.1280.50">
    <property type="match status" value="1"/>
</dbReference>
<proteinExistence type="predicted"/>
<protein>
    <recommendedName>
        <fullName evidence="1">F-box domain-containing protein</fullName>
    </recommendedName>
</protein>
<feature type="domain" description="F-box" evidence="1">
    <location>
        <begin position="1"/>
        <end position="43"/>
    </location>
</feature>
<organism evidence="2 3">
    <name type="scientific">Fusarium equiseti</name>
    <name type="common">Fusarium scirpi</name>
    <dbReference type="NCBI Taxonomy" id="61235"/>
    <lineage>
        <taxon>Eukaryota</taxon>
        <taxon>Fungi</taxon>
        <taxon>Dikarya</taxon>
        <taxon>Ascomycota</taxon>
        <taxon>Pezizomycotina</taxon>
        <taxon>Sordariomycetes</taxon>
        <taxon>Hypocreomycetidae</taxon>
        <taxon>Hypocreales</taxon>
        <taxon>Nectriaceae</taxon>
        <taxon>Fusarium</taxon>
        <taxon>Fusarium incarnatum-equiseti species complex</taxon>
    </lineage>
</organism>
<sequence length="429" mass="48641">MDLLPDEIVSIIVTNASAHELVQLSRTCKRLNRVTEPLLWTNIEFHHQSFHLLLDSKDPPPKTSALQRFYCGEPDFEHSGACKADVFLKLLQDLLHEDVDRLKQLCARVESICTALRLYIEFWQFLPYFINVKDLELYGDSWDRYEEGLGPLDTSAALLTNLRYVKLDGTIPKHVVAWILSSCTSVERLELALLDTGLGTKETIEDGFPRFPEDIYTPPENPTYGRLSGWAAIPRPLSNFLPCPEDGMSLALPRLRHLHFCQPSQGDLSPRMVNYFWSMTAEVAAHRDWEKILQASCATLETLVVEQQIGIEHGDGACDDADGFFRKDEDGLGSERLTNMLEKVMTERQFPALKQVYLKGIVVGSKKRGEPIGDVPGGRFMGFLERKGIECEARFGEALWFDGESGEGPDIEWYYSEDDEIYEELLASV</sequence>
<accession>A0ABQ8QYK2</accession>
<dbReference type="Proteomes" id="UP001152024">
    <property type="component" value="Unassembled WGS sequence"/>
</dbReference>
<keyword evidence="3" id="KW-1185">Reference proteome</keyword>
<dbReference type="InterPro" id="IPR036047">
    <property type="entry name" value="F-box-like_dom_sf"/>
</dbReference>
<reference evidence="2" key="1">
    <citation type="submission" date="2022-09" db="EMBL/GenBank/DDBJ databases">
        <title>Fusarium specimens isolated from Avocado Roots.</title>
        <authorList>
            <person name="Stajich J."/>
            <person name="Roper C."/>
            <person name="Heimlech-Rivalta G."/>
        </authorList>
    </citation>
    <scope>NUCLEOTIDE SEQUENCE</scope>
    <source>
        <strain evidence="2">CF00095</strain>
    </source>
</reference>
<dbReference type="Pfam" id="PF12937">
    <property type="entry name" value="F-box-like"/>
    <property type="match status" value="1"/>
</dbReference>